<dbReference type="Proteomes" id="UP000294614">
    <property type="component" value="Unassembled WGS sequence"/>
</dbReference>
<keyword evidence="3" id="KW-0597">Phosphoprotein</keyword>
<dbReference type="GO" id="GO:0016868">
    <property type="term" value="F:intramolecular phosphotransferase activity"/>
    <property type="evidence" value="ECO:0007669"/>
    <property type="project" value="InterPro"/>
</dbReference>
<dbReference type="Gene3D" id="3.40.120.10">
    <property type="entry name" value="Alpha-D-Glucose-1,6-Bisphosphate, subunit A, domain 3"/>
    <property type="match status" value="1"/>
</dbReference>
<feature type="domain" description="Alpha-D-phosphohexomutase alpha/beta/alpha" evidence="7">
    <location>
        <begin position="72"/>
        <end position="150"/>
    </location>
</feature>
<reference evidence="8 9" key="1">
    <citation type="submission" date="2019-03" db="EMBL/GenBank/DDBJ databases">
        <title>Genomic Encyclopedia of Type Strains, Phase IV (KMG-IV): sequencing the most valuable type-strain genomes for metagenomic binning, comparative biology and taxonomic classification.</title>
        <authorList>
            <person name="Goeker M."/>
        </authorList>
    </citation>
    <scope>NUCLEOTIDE SEQUENCE [LARGE SCALE GENOMIC DNA]</scope>
    <source>
        <strain evidence="8 9">DSM 24984</strain>
    </source>
</reference>
<name>A0A4R1KAV0_9BACT</name>
<dbReference type="PANTHER" id="PTHR43771:SF1">
    <property type="entry name" value="PHOSPHOMANNOMUTASE"/>
    <property type="match status" value="1"/>
</dbReference>
<evidence type="ECO:0000256" key="1">
    <source>
        <dbReference type="ARBA" id="ARBA00001946"/>
    </source>
</evidence>
<dbReference type="AlphaFoldDB" id="A0A4R1KAV0"/>
<gene>
    <name evidence="8" type="ORF">C8D98_0150</name>
</gene>
<dbReference type="InterPro" id="IPR016055">
    <property type="entry name" value="A-D-PHexomutase_a/b/a-I/II/III"/>
</dbReference>
<dbReference type="GO" id="GO:0046872">
    <property type="term" value="F:metal ion binding"/>
    <property type="evidence" value="ECO:0007669"/>
    <property type="project" value="UniProtKB-KW"/>
</dbReference>
<protein>
    <submittedName>
        <fullName evidence="8">Phosphomannomutase</fullName>
    </submittedName>
</protein>
<dbReference type="PANTHER" id="PTHR43771">
    <property type="entry name" value="PHOSPHOMANNOMUTASE"/>
    <property type="match status" value="1"/>
</dbReference>
<dbReference type="EMBL" id="SMGG01000003">
    <property type="protein sequence ID" value="TCK61648.1"/>
    <property type="molecule type" value="Genomic_DNA"/>
</dbReference>
<dbReference type="InterPro" id="IPR005844">
    <property type="entry name" value="A-D-PHexomutase_a/b/a-I"/>
</dbReference>
<dbReference type="OrthoDB" id="9762928at2"/>
<evidence type="ECO:0000313" key="9">
    <source>
        <dbReference type="Proteomes" id="UP000294614"/>
    </source>
</evidence>
<accession>A0A4R1KAV0</accession>
<keyword evidence="9" id="KW-1185">Reference proteome</keyword>
<evidence type="ECO:0000259" key="7">
    <source>
        <dbReference type="Pfam" id="PF02878"/>
    </source>
</evidence>
<evidence type="ECO:0000256" key="2">
    <source>
        <dbReference type="ARBA" id="ARBA00010231"/>
    </source>
</evidence>
<dbReference type="SUPFAM" id="SSF55957">
    <property type="entry name" value="Phosphoglucomutase, C-terminal domain"/>
    <property type="match status" value="1"/>
</dbReference>
<organism evidence="8 9">
    <name type="scientific">Seleniivibrio woodruffii</name>
    <dbReference type="NCBI Taxonomy" id="1078050"/>
    <lineage>
        <taxon>Bacteria</taxon>
        <taxon>Pseudomonadati</taxon>
        <taxon>Deferribacterota</taxon>
        <taxon>Deferribacteres</taxon>
        <taxon>Deferribacterales</taxon>
        <taxon>Geovibrionaceae</taxon>
        <taxon>Seleniivibrio</taxon>
    </lineage>
</organism>
<dbReference type="SUPFAM" id="SSF53738">
    <property type="entry name" value="Phosphoglucomutase, first 3 domains"/>
    <property type="match status" value="1"/>
</dbReference>
<dbReference type="GO" id="GO:0005975">
    <property type="term" value="P:carbohydrate metabolic process"/>
    <property type="evidence" value="ECO:0007669"/>
    <property type="project" value="InterPro"/>
</dbReference>
<dbReference type="InterPro" id="IPR036900">
    <property type="entry name" value="A-D-PHexomutase_C_sf"/>
</dbReference>
<evidence type="ECO:0000256" key="5">
    <source>
        <dbReference type="ARBA" id="ARBA00022842"/>
    </source>
</evidence>
<evidence type="ECO:0000256" key="4">
    <source>
        <dbReference type="ARBA" id="ARBA00022723"/>
    </source>
</evidence>
<dbReference type="RefSeq" id="WP_132871105.1">
    <property type="nucleotide sequence ID" value="NZ_SMGG01000003.1"/>
</dbReference>
<proteinExistence type="inferred from homology"/>
<keyword evidence="6" id="KW-0413">Isomerase</keyword>
<evidence type="ECO:0000256" key="6">
    <source>
        <dbReference type="ARBA" id="ARBA00023235"/>
    </source>
</evidence>
<dbReference type="Pfam" id="PF02878">
    <property type="entry name" value="PGM_PMM_I"/>
    <property type="match status" value="1"/>
</dbReference>
<keyword evidence="5" id="KW-0460">Magnesium</keyword>
<evidence type="ECO:0000313" key="8">
    <source>
        <dbReference type="EMBL" id="TCK61648.1"/>
    </source>
</evidence>
<keyword evidence="4" id="KW-0479">Metal-binding</keyword>
<sequence length="611" mass="67546">MSDSFKKLDAPEAVVKNADKLLKPTSYDIRAYVGEPGNFFTEKAVLTPEAMETIGRILGCQEFVLKSGMRMSLKVGDTVVIGYDNGPTSKPLAEAMAKGLNSQGVNVYDIGTSSSGQVYQNQNQLGAKAHVQITRSHVEVTTNGAKFGISTQGVHTYLLEQMNIFLKEGYPVRNLPAEKHGKVTDKIKEGRDVYFSKMKAVYGEYFSKRDNSKTAVNLFGGTGLQYKELFLDILGKDTLILGDDIDVNSGHLLADPTRKEMLAKVPGLQKALDAGKRVHSFDLDADRGSLTEGSDALSVSGSGHYLGDNLAFILADHKLKLALPALRKALKEKGVNETNLKAVEKIAKTFYIDPRYTGAVKKYIESLGGTTVFHPKGHSLWKETITENMKLIASLAGYGSIDEFVQATGYRDLQIEASLHFFSTDTADGIPRDDAVENIFILEQVMDELGIDKLADYFKTVPSRFATKEIRTVAASNEQKEHITAEAVAALRNLFSGRHGFDVTEFDGQIRVDFTEGFLMYGMSNTSPKLTFMAEGETVEMRNKALAFVLALHNELKRKYDDKEPMDLSENDFFTKDGSYEMSAPDSVYLCDKRAQEFMDHCGLDKEIIGF</sequence>
<comment type="similarity">
    <text evidence="2">Belongs to the phosphohexose mutase family.</text>
</comment>
<evidence type="ECO:0000256" key="3">
    <source>
        <dbReference type="ARBA" id="ARBA00022553"/>
    </source>
</evidence>
<comment type="caution">
    <text evidence="8">The sequence shown here is derived from an EMBL/GenBank/DDBJ whole genome shotgun (WGS) entry which is preliminary data.</text>
</comment>
<dbReference type="Gene3D" id="3.30.310.50">
    <property type="entry name" value="Alpha-D-phosphohexomutase, C-terminal domain"/>
    <property type="match status" value="1"/>
</dbReference>
<comment type="cofactor">
    <cofactor evidence="1">
        <name>Mg(2+)</name>
        <dbReference type="ChEBI" id="CHEBI:18420"/>
    </cofactor>
</comment>